<dbReference type="InterPro" id="IPR010994">
    <property type="entry name" value="RuvA_2-like"/>
</dbReference>
<evidence type="ECO:0000259" key="3">
    <source>
        <dbReference type="SMART" id="SM00278"/>
    </source>
</evidence>
<dbReference type="EMBL" id="JBHUEE010000001">
    <property type="protein sequence ID" value="MFD1716500.1"/>
    <property type="molecule type" value="Genomic_DNA"/>
</dbReference>
<feature type="transmembrane region" description="Helical" evidence="2">
    <location>
        <begin position="229"/>
        <end position="253"/>
    </location>
</feature>
<dbReference type="RefSeq" id="WP_388001933.1">
    <property type="nucleotide sequence ID" value="NZ_JBHUEE010000001.1"/>
</dbReference>
<feature type="region of interest" description="Disordered" evidence="1">
    <location>
        <begin position="1"/>
        <end position="47"/>
    </location>
</feature>
<accession>A0ABW4L1Q0</accession>
<dbReference type="InterPro" id="IPR051675">
    <property type="entry name" value="Endo/Exo/Phosphatase_dom_1"/>
</dbReference>
<dbReference type="SMART" id="SM00278">
    <property type="entry name" value="HhH1"/>
    <property type="match status" value="2"/>
</dbReference>
<dbReference type="InterPro" id="IPR004509">
    <property type="entry name" value="Competence_ComEA_HhH"/>
</dbReference>
<evidence type="ECO:0000313" key="4">
    <source>
        <dbReference type="EMBL" id="MFD1716500.1"/>
    </source>
</evidence>
<feature type="domain" description="Helix-hairpin-helix DNA-binding motif class 1" evidence="3">
    <location>
        <begin position="304"/>
        <end position="323"/>
    </location>
</feature>
<dbReference type="InterPro" id="IPR003583">
    <property type="entry name" value="Hlx-hairpin-Hlx_DNA-bd_motif"/>
</dbReference>
<keyword evidence="2" id="KW-1133">Transmembrane helix</keyword>
<keyword evidence="2" id="KW-0812">Transmembrane</keyword>
<keyword evidence="5" id="KW-1185">Reference proteome</keyword>
<reference evidence="5" key="1">
    <citation type="journal article" date="2019" name="Int. J. Syst. Evol. Microbiol.">
        <title>The Global Catalogue of Microorganisms (GCM) 10K type strain sequencing project: providing services to taxonomists for standard genome sequencing and annotation.</title>
        <authorList>
            <consortium name="The Broad Institute Genomics Platform"/>
            <consortium name="The Broad Institute Genome Sequencing Center for Infectious Disease"/>
            <person name="Wu L."/>
            <person name="Ma J."/>
        </authorList>
    </citation>
    <scope>NUCLEOTIDE SEQUENCE [LARGE SCALE GENOMIC DNA]</scope>
    <source>
        <strain evidence="5">JCM 17130</strain>
    </source>
</reference>
<dbReference type="GO" id="GO:0003677">
    <property type="term" value="F:DNA binding"/>
    <property type="evidence" value="ECO:0007669"/>
    <property type="project" value="UniProtKB-KW"/>
</dbReference>
<name>A0ABW4L1Q0_9MICO</name>
<dbReference type="NCBIfam" id="TIGR00426">
    <property type="entry name" value="competence protein ComEA helix-hairpin-helix repeat region"/>
    <property type="match status" value="1"/>
</dbReference>
<sequence length="326" mass="34360">MSAEGAGPSDPYRDLLASGPPESRPETPSDASGETADSPSDAASAAAPAVTVVLPGDLSLRPYPGVPTADVETDLPEARTPPRVRPRYGRYHALAAVMFFGVGILGVMLFLAADSLATTWEAEVTMPEPTTLDLPAGQTRWVWVPEDHTEDVACTARDSDGADLRMSVAGGRTHEDYDPAFSFPTGSGTVTLTCDRAPDPADPGWQAQGRTVWVGPPQEQTYVPFLQTALLLFVGGPAIGAVVFVTALLVQIVRGVTALVRPSTRVNVNTATAAQLAELPGVGGAIADRILTWRNTYGPFPTAEALSQVPGIGPAKLRRLRRRVDV</sequence>
<dbReference type="PANTHER" id="PTHR21180:SF32">
    <property type="entry name" value="ENDONUCLEASE_EXONUCLEASE_PHOSPHATASE FAMILY DOMAIN-CONTAINING PROTEIN 1"/>
    <property type="match status" value="1"/>
</dbReference>
<evidence type="ECO:0000256" key="1">
    <source>
        <dbReference type="SAM" id="MobiDB-lite"/>
    </source>
</evidence>
<dbReference type="Gene3D" id="1.10.150.320">
    <property type="entry name" value="Photosystem II 12 kDa extrinsic protein"/>
    <property type="match status" value="1"/>
</dbReference>
<protein>
    <submittedName>
        <fullName evidence="4">ComEA family DNA-binding protein</fullName>
    </submittedName>
</protein>
<feature type="transmembrane region" description="Helical" evidence="2">
    <location>
        <begin position="93"/>
        <end position="113"/>
    </location>
</feature>
<dbReference type="PANTHER" id="PTHR21180">
    <property type="entry name" value="ENDONUCLEASE/EXONUCLEASE/PHOSPHATASE FAMILY DOMAIN-CONTAINING PROTEIN 1"/>
    <property type="match status" value="1"/>
</dbReference>
<evidence type="ECO:0000313" key="5">
    <source>
        <dbReference type="Proteomes" id="UP001597277"/>
    </source>
</evidence>
<evidence type="ECO:0000256" key="2">
    <source>
        <dbReference type="SAM" id="Phobius"/>
    </source>
</evidence>
<gene>
    <name evidence="4" type="ORF">ACFSE6_01520</name>
</gene>
<keyword evidence="4" id="KW-0238">DNA-binding</keyword>
<proteinExistence type="predicted"/>
<comment type="caution">
    <text evidence="4">The sequence shown here is derived from an EMBL/GenBank/DDBJ whole genome shotgun (WGS) entry which is preliminary data.</text>
</comment>
<dbReference type="Proteomes" id="UP001597277">
    <property type="component" value="Unassembled WGS sequence"/>
</dbReference>
<keyword evidence="2" id="KW-0472">Membrane</keyword>
<feature type="compositionally biased region" description="Low complexity" evidence="1">
    <location>
        <begin position="36"/>
        <end position="47"/>
    </location>
</feature>
<organism evidence="4 5">
    <name type="scientific">Georgenia deserti</name>
    <dbReference type="NCBI Taxonomy" id="2093781"/>
    <lineage>
        <taxon>Bacteria</taxon>
        <taxon>Bacillati</taxon>
        <taxon>Actinomycetota</taxon>
        <taxon>Actinomycetes</taxon>
        <taxon>Micrococcales</taxon>
        <taxon>Bogoriellaceae</taxon>
        <taxon>Georgenia</taxon>
    </lineage>
</organism>
<feature type="domain" description="Helix-hairpin-helix DNA-binding motif class 1" evidence="3">
    <location>
        <begin position="274"/>
        <end position="293"/>
    </location>
</feature>
<dbReference type="Pfam" id="PF12836">
    <property type="entry name" value="HHH_3"/>
    <property type="match status" value="1"/>
</dbReference>
<dbReference type="SUPFAM" id="SSF47781">
    <property type="entry name" value="RuvA domain 2-like"/>
    <property type="match status" value="1"/>
</dbReference>